<dbReference type="PANTHER" id="PTHR12126:SF11">
    <property type="entry name" value="NADH DEHYDROGENASE [UBIQUINONE] 1 ALPHA SUBCOMPLEX SUBUNIT 9, MITOCHONDRIAL"/>
    <property type="match status" value="1"/>
</dbReference>
<dbReference type="PANTHER" id="PTHR12126">
    <property type="entry name" value="NADH-UBIQUINONE OXIDOREDUCTASE 39 KDA SUBUNIT-RELATED"/>
    <property type="match status" value="1"/>
</dbReference>
<feature type="domain" description="NAD(P)-binding" evidence="1">
    <location>
        <begin position="10"/>
        <end position="152"/>
    </location>
</feature>
<proteinExistence type="predicted"/>
<dbReference type="Pfam" id="PF13460">
    <property type="entry name" value="NAD_binding_10"/>
    <property type="match status" value="1"/>
</dbReference>
<dbReference type="EMBL" id="AVCJ01000014">
    <property type="protein sequence ID" value="KFL36483.1"/>
    <property type="molecule type" value="Genomic_DNA"/>
</dbReference>
<name>A0A087MHY0_9GAMM</name>
<dbReference type="Proteomes" id="UP000029085">
    <property type="component" value="Unassembled WGS sequence"/>
</dbReference>
<evidence type="ECO:0000313" key="3">
    <source>
        <dbReference type="Proteomes" id="UP000029085"/>
    </source>
</evidence>
<dbReference type="InterPro" id="IPR016040">
    <property type="entry name" value="NAD(P)-bd_dom"/>
</dbReference>
<protein>
    <recommendedName>
        <fullName evidence="1">NAD(P)-binding domain-containing protein</fullName>
    </recommendedName>
</protein>
<dbReference type="InterPro" id="IPR036291">
    <property type="entry name" value="NAD(P)-bd_dom_sf"/>
</dbReference>
<dbReference type="PATRIC" id="fig|1121014.3.peg.1602"/>
<sequence length="313" mass="34113">MTPLKIVVLGGSGFIGRHLVSRLAADGHAVTLLSRNLGPHHDRLLPPGVTLREVDVYDPDVLRACFTGNDAVINLVGILNEKGDNGRGFRRAHVELTKLVIAAMQLAGVRRLLQMSSLNAGRGRSHYLKSRGEAEAAVKASGLDWTLFEPSVVFGDGDGLFCRFAGLLRIAPVIPLARAKAKFAPVYVGDVVEAMRRCLHLRGSRGEVYELYGPDVFTLAQIVRMTARQLGLRRLVLPLPDALGRMQALACDFVPGKPFSSDNFRSLMTDSVGGIDGLHRLGIPATRVADKLPAILGHVDERQARYQRFRAAR</sequence>
<evidence type="ECO:0000259" key="1">
    <source>
        <dbReference type="Pfam" id="PF13460"/>
    </source>
</evidence>
<keyword evidence="3" id="KW-1185">Reference proteome</keyword>
<dbReference type="Gene3D" id="3.40.50.720">
    <property type="entry name" value="NAD(P)-binding Rossmann-like Domain"/>
    <property type="match status" value="1"/>
</dbReference>
<dbReference type="STRING" id="1121014.N788_12680"/>
<dbReference type="InterPro" id="IPR051207">
    <property type="entry name" value="ComplexI_NDUFA9_subunit"/>
</dbReference>
<dbReference type="OrthoDB" id="9776313at2"/>
<dbReference type="SUPFAM" id="SSF51735">
    <property type="entry name" value="NAD(P)-binding Rossmann-fold domains"/>
    <property type="match status" value="1"/>
</dbReference>
<reference evidence="2 3" key="2">
    <citation type="journal article" date="2015" name="Stand. Genomic Sci.">
        <title>High quality draft genomic sequence of Arenimonas donghaensis DSM 18148(T).</title>
        <authorList>
            <person name="Chen F."/>
            <person name="Wang H."/>
            <person name="Cao Y."/>
            <person name="Li X."/>
            <person name="Wang G."/>
        </authorList>
    </citation>
    <scope>NUCLEOTIDE SEQUENCE [LARGE SCALE GENOMIC DNA]</scope>
    <source>
        <strain evidence="2 3">HO3-R19</strain>
    </source>
</reference>
<dbReference type="CDD" id="cd05271">
    <property type="entry name" value="NDUFA9_like_SDR_a"/>
    <property type="match status" value="1"/>
</dbReference>
<accession>A0A087MHY0</accession>
<dbReference type="GO" id="GO:0044877">
    <property type="term" value="F:protein-containing complex binding"/>
    <property type="evidence" value="ECO:0007669"/>
    <property type="project" value="TreeGrafter"/>
</dbReference>
<dbReference type="RefSeq" id="WP_034223591.1">
    <property type="nucleotide sequence ID" value="NZ_AVCJ01000014.1"/>
</dbReference>
<evidence type="ECO:0000313" key="2">
    <source>
        <dbReference type="EMBL" id="KFL36483.1"/>
    </source>
</evidence>
<gene>
    <name evidence="2" type="ORF">N788_12680</name>
</gene>
<organism evidence="2 3">
    <name type="scientific">Arenimonas donghaensis DSM 18148 = HO3-R19</name>
    <dbReference type="NCBI Taxonomy" id="1121014"/>
    <lineage>
        <taxon>Bacteria</taxon>
        <taxon>Pseudomonadati</taxon>
        <taxon>Pseudomonadota</taxon>
        <taxon>Gammaproteobacteria</taxon>
        <taxon>Lysobacterales</taxon>
        <taxon>Lysobacteraceae</taxon>
        <taxon>Arenimonas</taxon>
    </lineage>
</organism>
<comment type="caution">
    <text evidence="2">The sequence shown here is derived from an EMBL/GenBank/DDBJ whole genome shotgun (WGS) entry which is preliminary data.</text>
</comment>
<reference evidence="3" key="1">
    <citation type="submission" date="2013-08" db="EMBL/GenBank/DDBJ databases">
        <title>Genome sequencing of Arenimonas donghaensis.</title>
        <authorList>
            <person name="Chen F."/>
            <person name="Wang G."/>
        </authorList>
    </citation>
    <scope>NUCLEOTIDE SEQUENCE [LARGE SCALE GENOMIC DNA]</scope>
    <source>
        <strain evidence="3">HO3-R19</strain>
    </source>
</reference>
<dbReference type="AlphaFoldDB" id="A0A087MHY0"/>